<accession>A0A2P8GS28</accession>
<keyword evidence="2" id="KW-0732">Signal</keyword>
<proteinExistence type="predicted"/>
<gene>
    <name evidence="3" type="ORF">CLV49_0353</name>
    <name evidence="4" type="ORF">ELQ93_15745</name>
</gene>
<dbReference type="EMBL" id="PYAU01000001">
    <property type="protein sequence ID" value="PSL36755.1"/>
    <property type="molecule type" value="Genomic_DNA"/>
</dbReference>
<organism evidence="3 5">
    <name type="scientific">Labedella gwakjiensis</name>
    <dbReference type="NCBI Taxonomy" id="390269"/>
    <lineage>
        <taxon>Bacteria</taxon>
        <taxon>Bacillati</taxon>
        <taxon>Actinomycetota</taxon>
        <taxon>Actinomycetes</taxon>
        <taxon>Micrococcales</taxon>
        <taxon>Microbacteriaceae</taxon>
        <taxon>Labedella</taxon>
    </lineage>
</organism>
<evidence type="ECO:0000313" key="6">
    <source>
        <dbReference type="Proteomes" id="UP000268291"/>
    </source>
</evidence>
<feature type="chain" id="PRO_5039114315" evidence="2">
    <location>
        <begin position="25"/>
        <end position="64"/>
    </location>
</feature>
<name>A0A2P8GS28_9MICO</name>
<dbReference type="Proteomes" id="UP000241203">
    <property type="component" value="Unassembled WGS sequence"/>
</dbReference>
<reference evidence="3 5" key="1">
    <citation type="submission" date="2018-03" db="EMBL/GenBank/DDBJ databases">
        <title>Genomic Encyclopedia of Archaeal and Bacterial Type Strains, Phase II (KMG-II): from individual species to whole genera.</title>
        <authorList>
            <person name="Goeker M."/>
        </authorList>
    </citation>
    <scope>NUCLEOTIDE SEQUENCE [LARGE SCALE GENOMIC DNA]</scope>
    <source>
        <strain evidence="3 5">DSM 21548</strain>
    </source>
</reference>
<evidence type="ECO:0000313" key="5">
    <source>
        <dbReference type="Proteomes" id="UP000241203"/>
    </source>
</evidence>
<protein>
    <submittedName>
        <fullName evidence="3">Uncharacterized protein</fullName>
    </submittedName>
</protein>
<reference evidence="4 6" key="2">
    <citation type="submission" date="2018-12" db="EMBL/GenBank/DDBJ databases">
        <authorList>
            <person name="hu s."/>
            <person name="Xu Y."/>
            <person name="Xu B."/>
            <person name="Li F."/>
        </authorList>
    </citation>
    <scope>NUCLEOTIDE SEQUENCE [LARGE SCALE GENOMIC DNA]</scope>
    <source>
        <strain evidence="4 6">KSW2-17</strain>
    </source>
</reference>
<dbReference type="EMBL" id="RZGY01000003">
    <property type="protein sequence ID" value="RUQ84268.1"/>
    <property type="molecule type" value="Genomic_DNA"/>
</dbReference>
<dbReference type="Proteomes" id="UP000268291">
    <property type="component" value="Unassembled WGS sequence"/>
</dbReference>
<evidence type="ECO:0000256" key="1">
    <source>
        <dbReference type="SAM" id="MobiDB-lite"/>
    </source>
</evidence>
<dbReference type="RefSeq" id="WP_106561996.1">
    <property type="nucleotide sequence ID" value="NZ_PYAU01000001.1"/>
</dbReference>
<evidence type="ECO:0000313" key="3">
    <source>
        <dbReference type="EMBL" id="PSL36755.1"/>
    </source>
</evidence>
<comment type="caution">
    <text evidence="3">The sequence shown here is derived from an EMBL/GenBank/DDBJ whole genome shotgun (WGS) entry which is preliminary data.</text>
</comment>
<keyword evidence="6" id="KW-1185">Reference proteome</keyword>
<feature type="signal peptide" evidence="2">
    <location>
        <begin position="1"/>
        <end position="24"/>
    </location>
</feature>
<feature type="region of interest" description="Disordered" evidence="1">
    <location>
        <begin position="38"/>
        <end position="64"/>
    </location>
</feature>
<dbReference type="AlphaFoldDB" id="A0A2P8GS28"/>
<dbReference type="PROSITE" id="PS51257">
    <property type="entry name" value="PROKAR_LIPOPROTEIN"/>
    <property type="match status" value="1"/>
</dbReference>
<evidence type="ECO:0000256" key="2">
    <source>
        <dbReference type="SAM" id="SignalP"/>
    </source>
</evidence>
<evidence type="ECO:0000313" key="4">
    <source>
        <dbReference type="EMBL" id="RUQ84268.1"/>
    </source>
</evidence>
<sequence>MKTLKKPWAGRAAAAILVTGVLGAGLVGCSDDNRTAPGVPDGAHITGGTLGTTQTHGWSVSGGN</sequence>